<comment type="caution">
    <text evidence="11">The sequence shown here is derived from an EMBL/GenBank/DDBJ whole genome shotgun (WGS) entry which is preliminary data.</text>
</comment>
<reference evidence="12" key="1">
    <citation type="journal article" date="2019" name="Int. J. Syst. Evol. Microbiol.">
        <title>The Global Catalogue of Microorganisms (GCM) 10K type strain sequencing project: providing services to taxonomists for standard genome sequencing and annotation.</title>
        <authorList>
            <consortium name="The Broad Institute Genomics Platform"/>
            <consortium name="The Broad Institute Genome Sequencing Center for Infectious Disease"/>
            <person name="Wu L."/>
            <person name="Ma J."/>
        </authorList>
    </citation>
    <scope>NUCLEOTIDE SEQUENCE [LARGE SCALE GENOMIC DNA]</scope>
    <source>
        <strain evidence="12">KACC 13778</strain>
    </source>
</reference>
<dbReference type="PANTHER" id="PTHR42940:SF8">
    <property type="entry name" value="VACUOLAR PROTEIN SORTING-ASSOCIATED PROTEIN 11"/>
    <property type="match status" value="1"/>
</dbReference>
<evidence type="ECO:0000256" key="8">
    <source>
        <dbReference type="ARBA" id="ARBA00049243"/>
    </source>
</evidence>
<evidence type="ECO:0000256" key="7">
    <source>
        <dbReference type="ARBA" id="ARBA00049164"/>
    </source>
</evidence>
<comment type="catalytic activity">
    <reaction evidence="7">
        <text>a secondary alcohol + NAD(+) = a ketone + NADH + H(+)</text>
        <dbReference type="Rhea" id="RHEA:10740"/>
        <dbReference type="ChEBI" id="CHEBI:15378"/>
        <dbReference type="ChEBI" id="CHEBI:17087"/>
        <dbReference type="ChEBI" id="CHEBI:35681"/>
        <dbReference type="ChEBI" id="CHEBI:57540"/>
        <dbReference type="ChEBI" id="CHEBI:57945"/>
        <dbReference type="EC" id="1.1.1.1"/>
    </reaction>
</comment>
<protein>
    <recommendedName>
        <fullName evidence="3">alcohol dehydrogenase</fullName>
        <ecNumber evidence="3">1.1.1.1</ecNumber>
    </recommendedName>
</protein>
<dbReference type="NCBIfam" id="NF006940">
    <property type="entry name" value="PRK09422.1"/>
    <property type="match status" value="1"/>
</dbReference>
<dbReference type="InterPro" id="IPR002328">
    <property type="entry name" value="ADH_Zn_CS"/>
</dbReference>
<dbReference type="Gene3D" id="3.90.180.10">
    <property type="entry name" value="Medium-chain alcohol dehydrogenases, catalytic domain"/>
    <property type="match status" value="1"/>
</dbReference>
<feature type="domain" description="Enoyl reductase (ER)" evidence="10">
    <location>
        <begin position="8"/>
        <end position="336"/>
    </location>
</feature>
<organism evidence="11 12">
    <name type="scientific">Nocardioides caricicola</name>
    <dbReference type="NCBI Taxonomy" id="634770"/>
    <lineage>
        <taxon>Bacteria</taxon>
        <taxon>Bacillati</taxon>
        <taxon>Actinomycetota</taxon>
        <taxon>Actinomycetes</taxon>
        <taxon>Propionibacteriales</taxon>
        <taxon>Nocardioidaceae</taxon>
        <taxon>Nocardioides</taxon>
    </lineage>
</organism>
<evidence type="ECO:0000256" key="5">
    <source>
        <dbReference type="ARBA" id="ARBA00022833"/>
    </source>
</evidence>
<dbReference type="PROSITE" id="PS00059">
    <property type="entry name" value="ADH_ZINC"/>
    <property type="match status" value="1"/>
</dbReference>
<dbReference type="SUPFAM" id="SSF51735">
    <property type="entry name" value="NAD(P)-binding Rossmann-fold domains"/>
    <property type="match status" value="1"/>
</dbReference>
<dbReference type="RefSeq" id="WP_345182401.1">
    <property type="nucleotide sequence ID" value="NZ_BAABFQ010000010.1"/>
</dbReference>
<dbReference type="InterPro" id="IPR013154">
    <property type="entry name" value="ADH-like_N"/>
</dbReference>
<keyword evidence="4 9" id="KW-0479">Metal-binding</keyword>
<keyword evidence="12" id="KW-1185">Reference proteome</keyword>
<evidence type="ECO:0000256" key="9">
    <source>
        <dbReference type="RuleBase" id="RU361277"/>
    </source>
</evidence>
<dbReference type="InterPro" id="IPR013149">
    <property type="entry name" value="ADH-like_C"/>
</dbReference>
<dbReference type="CDD" id="cd08297">
    <property type="entry name" value="CAD3"/>
    <property type="match status" value="1"/>
</dbReference>
<evidence type="ECO:0000256" key="4">
    <source>
        <dbReference type="ARBA" id="ARBA00022723"/>
    </source>
</evidence>
<evidence type="ECO:0000256" key="6">
    <source>
        <dbReference type="ARBA" id="ARBA00023002"/>
    </source>
</evidence>
<evidence type="ECO:0000313" key="11">
    <source>
        <dbReference type="EMBL" id="MFC5495806.1"/>
    </source>
</evidence>
<comment type="similarity">
    <text evidence="2 9">Belongs to the zinc-containing alcohol dehydrogenase family.</text>
</comment>
<sequence>MKAAVVTSFTEPLELQDRPVPEPGPGEVLVRIEASGLCHTDIHAAHGDWPVKPAPPFVPGHEGVGIVEQVGAGVDAARVGERVAIPWLGHACGHCDHCVSGWETLCEEQRNTGYSVDGGFAEYAVADADYVVRVPAGVSPHDAAPLTCAGVTTYKAIKVAHIRPAERVAVFGIGGLGHLAVQYARLVGATVIAVDIDDQKLELAAELGADHVINAGKTDPVAAITELGGADVAVVLAVIPHVFESAFAALRRGGRLVCVGLPPEQDGPMSLPIFPTVLKGISVIGSIVGTRQDLVEVFDLHARGRTRVIAETRKLDEVNASIDDVLAGRTTARIVFEF</sequence>
<keyword evidence="6 11" id="KW-0560">Oxidoreductase</keyword>
<evidence type="ECO:0000256" key="2">
    <source>
        <dbReference type="ARBA" id="ARBA00008072"/>
    </source>
</evidence>
<dbReference type="Pfam" id="PF08240">
    <property type="entry name" value="ADH_N"/>
    <property type="match status" value="1"/>
</dbReference>
<keyword evidence="5 9" id="KW-0862">Zinc</keyword>
<evidence type="ECO:0000256" key="3">
    <source>
        <dbReference type="ARBA" id="ARBA00013190"/>
    </source>
</evidence>
<evidence type="ECO:0000256" key="1">
    <source>
        <dbReference type="ARBA" id="ARBA00001947"/>
    </source>
</evidence>
<dbReference type="EMBL" id="JBHSMD010000011">
    <property type="protein sequence ID" value="MFC5495806.1"/>
    <property type="molecule type" value="Genomic_DNA"/>
</dbReference>
<dbReference type="InterPro" id="IPR011032">
    <property type="entry name" value="GroES-like_sf"/>
</dbReference>
<dbReference type="InterPro" id="IPR020843">
    <property type="entry name" value="ER"/>
</dbReference>
<dbReference type="InterPro" id="IPR036291">
    <property type="entry name" value="NAD(P)-bd_dom_sf"/>
</dbReference>
<comment type="cofactor">
    <cofactor evidence="1 9">
        <name>Zn(2+)</name>
        <dbReference type="ChEBI" id="CHEBI:29105"/>
    </cofactor>
</comment>
<dbReference type="EC" id="1.1.1.1" evidence="3"/>
<dbReference type="Gene3D" id="3.40.50.720">
    <property type="entry name" value="NAD(P)-binding Rossmann-like Domain"/>
    <property type="match status" value="1"/>
</dbReference>
<name>A0ABW0N708_9ACTN</name>
<dbReference type="SMART" id="SM00829">
    <property type="entry name" value="PKS_ER"/>
    <property type="match status" value="1"/>
</dbReference>
<evidence type="ECO:0000313" key="12">
    <source>
        <dbReference type="Proteomes" id="UP001595956"/>
    </source>
</evidence>
<proteinExistence type="inferred from homology"/>
<dbReference type="Proteomes" id="UP001595956">
    <property type="component" value="Unassembled WGS sequence"/>
</dbReference>
<gene>
    <name evidence="11" type="primary">adhP</name>
    <name evidence="11" type="ORF">ACFPKY_22055</name>
</gene>
<dbReference type="PANTHER" id="PTHR42940">
    <property type="entry name" value="ALCOHOL DEHYDROGENASE 1-RELATED"/>
    <property type="match status" value="1"/>
</dbReference>
<evidence type="ECO:0000259" key="10">
    <source>
        <dbReference type="SMART" id="SM00829"/>
    </source>
</evidence>
<dbReference type="GO" id="GO:0004022">
    <property type="term" value="F:alcohol dehydrogenase (NAD+) activity"/>
    <property type="evidence" value="ECO:0007669"/>
    <property type="project" value="UniProtKB-EC"/>
</dbReference>
<accession>A0ABW0N708</accession>
<comment type="catalytic activity">
    <reaction evidence="8">
        <text>a primary alcohol + NAD(+) = an aldehyde + NADH + H(+)</text>
        <dbReference type="Rhea" id="RHEA:10736"/>
        <dbReference type="ChEBI" id="CHEBI:15378"/>
        <dbReference type="ChEBI" id="CHEBI:15734"/>
        <dbReference type="ChEBI" id="CHEBI:17478"/>
        <dbReference type="ChEBI" id="CHEBI:57540"/>
        <dbReference type="ChEBI" id="CHEBI:57945"/>
        <dbReference type="EC" id="1.1.1.1"/>
    </reaction>
</comment>
<dbReference type="SUPFAM" id="SSF50129">
    <property type="entry name" value="GroES-like"/>
    <property type="match status" value="1"/>
</dbReference>
<dbReference type="Pfam" id="PF00107">
    <property type="entry name" value="ADH_zinc_N"/>
    <property type="match status" value="1"/>
</dbReference>